<keyword evidence="2" id="KW-0547">Nucleotide-binding</keyword>
<dbReference type="PROSITE" id="PS50893">
    <property type="entry name" value="ABC_TRANSPORTER_2"/>
    <property type="match status" value="2"/>
</dbReference>
<feature type="domain" description="ABC transporter" evidence="5">
    <location>
        <begin position="2"/>
        <end position="253"/>
    </location>
</feature>
<proteinExistence type="predicted"/>
<dbReference type="FunFam" id="3.40.50.300:FF:000011">
    <property type="entry name" value="Putative ABC transporter ATP-binding component"/>
    <property type="match status" value="1"/>
</dbReference>
<dbReference type="InterPro" id="IPR051309">
    <property type="entry name" value="ABCF_ATPase"/>
</dbReference>
<accession>A0A9D1Q0P0</accession>
<dbReference type="GO" id="GO:0005524">
    <property type="term" value="F:ATP binding"/>
    <property type="evidence" value="ECO:0007669"/>
    <property type="project" value="UniProtKB-KW"/>
</dbReference>
<gene>
    <name evidence="6" type="ORF">H9892_07080</name>
</gene>
<dbReference type="GO" id="GO:0016887">
    <property type="term" value="F:ATP hydrolysis activity"/>
    <property type="evidence" value="ECO:0007669"/>
    <property type="project" value="InterPro"/>
</dbReference>
<dbReference type="PANTHER" id="PTHR42855">
    <property type="entry name" value="ABC TRANSPORTER ATP-BINDING SUBUNIT"/>
    <property type="match status" value="1"/>
</dbReference>
<dbReference type="CDD" id="cd03221">
    <property type="entry name" value="ABCF_EF-3"/>
    <property type="match status" value="2"/>
</dbReference>
<evidence type="ECO:0000256" key="4">
    <source>
        <dbReference type="SAM" id="Coils"/>
    </source>
</evidence>
<dbReference type="PANTHER" id="PTHR42855:SF2">
    <property type="entry name" value="DRUG RESISTANCE ABC TRANSPORTER,ATP-BINDING PROTEIN"/>
    <property type="match status" value="1"/>
</dbReference>
<evidence type="ECO:0000256" key="1">
    <source>
        <dbReference type="ARBA" id="ARBA00022737"/>
    </source>
</evidence>
<dbReference type="InterPro" id="IPR027417">
    <property type="entry name" value="P-loop_NTPase"/>
</dbReference>
<dbReference type="SMART" id="SM00382">
    <property type="entry name" value="AAA"/>
    <property type="match status" value="1"/>
</dbReference>
<evidence type="ECO:0000313" key="7">
    <source>
        <dbReference type="Proteomes" id="UP000823990"/>
    </source>
</evidence>
<dbReference type="Pfam" id="PF00005">
    <property type="entry name" value="ABC_tran"/>
    <property type="match status" value="2"/>
</dbReference>
<reference evidence="6" key="1">
    <citation type="journal article" date="2021" name="PeerJ">
        <title>Extensive microbial diversity within the chicken gut microbiome revealed by metagenomics and culture.</title>
        <authorList>
            <person name="Gilroy R."/>
            <person name="Ravi A."/>
            <person name="Getino M."/>
            <person name="Pursley I."/>
            <person name="Horton D.L."/>
            <person name="Alikhan N.F."/>
            <person name="Baker D."/>
            <person name="Gharbi K."/>
            <person name="Hall N."/>
            <person name="Watson M."/>
            <person name="Adriaenssens E.M."/>
            <person name="Foster-Nyarko E."/>
            <person name="Jarju S."/>
            <person name="Secka A."/>
            <person name="Antonio M."/>
            <person name="Oren A."/>
            <person name="Chaudhuri R.R."/>
            <person name="La Ragione R."/>
            <person name="Hildebrand F."/>
            <person name="Pallen M.J."/>
        </authorList>
    </citation>
    <scope>NUCLEOTIDE SEQUENCE</scope>
    <source>
        <strain evidence="6">12435</strain>
    </source>
</reference>
<dbReference type="Pfam" id="PF12848">
    <property type="entry name" value="ABC_tran_Xtn"/>
    <property type="match status" value="1"/>
</dbReference>
<dbReference type="SUPFAM" id="SSF52540">
    <property type="entry name" value="P-loop containing nucleoside triphosphate hydrolases"/>
    <property type="match status" value="2"/>
</dbReference>
<comment type="caution">
    <text evidence="6">The sequence shown here is derived from an EMBL/GenBank/DDBJ whole genome shotgun (WGS) entry which is preliminary data.</text>
</comment>
<dbReference type="Gene3D" id="3.40.50.300">
    <property type="entry name" value="P-loop containing nucleotide triphosphate hydrolases"/>
    <property type="match status" value="2"/>
</dbReference>
<evidence type="ECO:0000256" key="2">
    <source>
        <dbReference type="ARBA" id="ARBA00022741"/>
    </source>
</evidence>
<keyword evidence="1" id="KW-0677">Repeat</keyword>
<evidence type="ECO:0000313" key="6">
    <source>
        <dbReference type="EMBL" id="HIW03085.1"/>
    </source>
</evidence>
<evidence type="ECO:0000256" key="3">
    <source>
        <dbReference type="ARBA" id="ARBA00022840"/>
    </source>
</evidence>
<feature type="domain" description="ABC transporter" evidence="5">
    <location>
        <begin position="315"/>
        <end position="525"/>
    </location>
</feature>
<dbReference type="FunFam" id="3.40.50.300:FF:000070">
    <property type="entry name" value="Putative ABC transporter ATP-binding component"/>
    <property type="match status" value="1"/>
</dbReference>
<feature type="coiled-coil region" evidence="4">
    <location>
        <begin position="242"/>
        <end position="276"/>
    </location>
</feature>
<organism evidence="6 7">
    <name type="scientific">Candidatus Protoclostridium stercorigallinarum</name>
    <dbReference type="NCBI Taxonomy" id="2838741"/>
    <lineage>
        <taxon>Bacteria</taxon>
        <taxon>Bacillati</taxon>
        <taxon>Bacillota</taxon>
        <taxon>Clostridia</taxon>
        <taxon>Candidatus Protoclostridium</taxon>
    </lineage>
</organism>
<evidence type="ECO:0000259" key="5">
    <source>
        <dbReference type="PROSITE" id="PS50893"/>
    </source>
</evidence>
<keyword evidence="4" id="KW-0175">Coiled coil</keyword>
<sequence length="526" mass="59769">MLQVTGVSLQFGQRVLFENVNIKFTKGNCYGIIGANGAGKSTFLKILSGELEPNKGEVSLSKNERMSVLQQNQNAYDDKTVRETVMWGHKRLMQLAELRNEIYAKEDFTEEDGMKAAEYEAEFADLGGYEAEANADAMLASLDIPLAIADTLMADVDPKVKVKVLLAQALFGNPDVLILDEPTNNLDVRTANWLEDYLMDLDDTCIIIVSHNRHFLNRVCTHICDVDYRKITVYVGNYDFWYESSQLLLRQQKEANKKAEARAKELREFIARFSANAKRAKSATSRKKELEKLEITDIKPSSRKYPFVDFKYERELGADILKVEGLSKNGFFKDIYFTVKAGDKIGFVCENGNVTSMLFDVLMGKEKQDKGTVKWGSTVIPAYMPQNYDEYFDGVDLTLVRWLDQFSKQHDEEYLRSWLGRMLFSKEEALKKAKVLSGGEKVRCMLAKMMLAQGNFLIFDEPTNHLDLESITSLNKGLINFRGPLLLVSHDHELVQTTCTRIIEISGGAKTYDKDIAYDDYIAETK</sequence>
<dbReference type="InterPro" id="IPR003439">
    <property type="entry name" value="ABC_transporter-like_ATP-bd"/>
</dbReference>
<dbReference type="InterPro" id="IPR032781">
    <property type="entry name" value="ABC_tran_Xtn"/>
</dbReference>
<dbReference type="AlphaFoldDB" id="A0A9D1Q0P0"/>
<protein>
    <submittedName>
        <fullName evidence="6">ATP-binding cassette domain-containing protein</fullName>
    </submittedName>
</protein>
<dbReference type="EMBL" id="DXHS01000120">
    <property type="protein sequence ID" value="HIW03085.1"/>
    <property type="molecule type" value="Genomic_DNA"/>
</dbReference>
<name>A0A9D1Q0P0_9FIRM</name>
<keyword evidence="3 6" id="KW-0067">ATP-binding</keyword>
<reference evidence="6" key="2">
    <citation type="submission" date="2021-04" db="EMBL/GenBank/DDBJ databases">
        <authorList>
            <person name="Gilroy R."/>
        </authorList>
    </citation>
    <scope>NUCLEOTIDE SEQUENCE</scope>
    <source>
        <strain evidence="6">12435</strain>
    </source>
</reference>
<dbReference type="Proteomes" id="UP000823990">
    <property type="component" value="Unassembled WGS sequence"/>
</dbReference>
<dbReference type="InterPro" id="IPR003593">
    <property type="entry name" value="AAA+_ATPase"/>
</dbReference>